<feature type="compositionally biased region" description="Low complexity" evidence="3">
    <location>
        <begin position="179"/>
        <end position="191"/>
    </location>
</feature>
<evidence type="ECO:0000259" key="4">
    <source>
        <dbReference type="Pfam" id="PF08241"/>
    </source>
</evidence>
<evidence type="ECO:0000256" key="3">
    <source>
        <dbReference type="SAM" id="MobiDB-lite"/>
    </source>
</evidence>
<feature type="region of interest" description="Disordered" evidence="3">
    <location>
        <begin position="176"/>
        <end position="209"/>
    </location>
</feature>
<dbReference type="InterPro" id="IPR051422">
    <property type="entry name" value="AlkB_tRNA_MeTrf/Diox"/>
</dbReference>
<dbReference type="GO" id="GO:0002098">
    <property type="term" value="P:tRNA wobble uridine modification"/>
    <property type="evidence" value="ECO:0007669"/>
    <property type="project" value="TreeGrafter"/>
</dbReference>
<dbReference type="CDD" id="cd02440">
    <property type="entry name" value="AdoMet_MTases"/>
    <property type="match status" value="1"/>
</dbReference>
<organism evidence="5 6">
    <name type="scientific">Dreissena polymorpha</name>
    <name type="common">Zebra mussel</name>
    <name type="synonym">Mytilus polymorpha</name>
    <dbReference type="NCBI Taxonomy" id="45954"/>
    <lineage>
        <taxon>Eukaryota</taxon>
        <taxon>Metazoa</taxon>
        <taxon>Spiralia</taxon>
        <taxon>Lophotrochozoa</taxon>
        <taxon>Mollusca</taxon>
        <taxon>Bivalvia</taxon>
        <taxon>Autobranchia</taxon>
        <taxon>Heteroconchia</taxon>
        <taxon>Euheterodonta</taxon>
        <taxon>Imparidentia</taxon>
        <taxon>Neoheterodontei</taxon>
        <taxon>Myida</taxon>
        <taxon>Dreissenoidea</taxon>
        <taxon>Dreissenidae</taxon>
        <taxon>Dreissena</taxon>
    </lineage>
</organism>
<evidence type="ECO:0000313" key="6">
    <source>
        <dbReference type="Proteomes" id="UP000828390"/>
    </source>
</evidence>
<dbReference type="SUPFAM" id="SSF53335">
    <property type="entry name" value="S-adenosyl-L-methionine-dependent methyltransferases"/>
    <property type="match status" value="1"/>
</dbReference>
<keyword evidence="1" id="KW-0489">Methyltransferase</keyword>
<keyword evidence="2" id="KW-0808">Transferase</keyword>
<evidence type="ECO:0000313" key="5">
    <source>
        <dbReference type="EMBL" id="KAH3713524.1"/>
    </source>
</evidence>
<proteinExistence type="predicted"/>
<dbReference type="PANTHER" id="PTHR13069:SF37">
    <property type="entry name" value="FIRE DANCER"/>
    <property type="match status" value="1"/>
</dbReference>
<reference evidence="5" key="2">
    <citation type="submission" date="2020-11" db="EMBL/GenBank/DDBJ databases">
        <authorList>
            <person name="McCartney M.A."/>
            <person name="Auch B."/>
            <person name="Kono T."/>
            <person name="Mallez S."/>
            <person name="Becker A."/>
            <person name="Gohl D.M."/>
            <person name="Silverstein K.A.T."/>
            <person name="Koren S."/>
            <person name="Bechman K.B."/>
            <person name="Herman A."/>
            <person name="Abrahante J.E."/>
            <person name="Garbe J."/>
        </authorList>
    </citation>
    <scope>NUCLEOTIDE SEQUENCE</scope>
    <source>
        <strain evidence="5">Duluth1</strain>
        <tissue evidence="5">Whole animal</tissue>
    </source>
</reference>
<feature type="region of interest" description="Disordered" evidence="3">
    <location>
        <begin position="485"/>
        <end position="512"/>
    </location>
</feature>
<name>A0A9D4BYY8_DREPO</name>
<dbReference type="GO" id="GO:0000049">
    <property type="term" value="F:tRNA binding"/>
    <property type="evidence" value="ECO:0007669"/>
    <property type="project" value="TreeGrafter"/>
</dbReference>
<accession>A0A9D4BYY8</accession>
<dbReference type="GO" id="GO:0030488">
    <property type="term" value="P:tRNA methylation"/>
    <property type="evidence" value="ECO:0007669"/>
    <property type="project" value="TreeGrafter"/>
</dbReference>
<dbReference type="EMBL" id="JAIWYP010000014">
    <property type="protein sequence ID" value="KAH3713524.1"/>
    <property type="molecule type" value="Genomic_DNA"/>
</dbReference>
<dbReference type="AlphaFoldDB" id="A0A9D4BYY8"/>
<dbReference type="Proteomes" id="UP000828390">
    <property type="component" value="Unassembled WGS sequence"/>
</dbReference>
<dbReference type="Pfam" id="PF08241">
    <property type="entry name" value="Methyltransf_11"/>
    <property type="match status" value="1"/>
</dbReference>
<dbReference type="InterPro" id="IPR013216">
    <property type="entry name" value="Methyltransf_11"/>
</dbReference>
<reference evidence="5" key="1">
    <citation type="journal article" date="2019" name="bioRxiv">
        <title>The Genome of the Zebra Mussel, Dreissena polymorpha: A Resource for Invasive Species Research.</title>
        <authorList>
            <person name="McCartney M.A."/>
            <person name="Auch B."/>
            <person name="Kono T."/>
            <person name="Mallez S."/>
            <person name="Zhang Y."/>
            <person name="Obille A."/>
            <person name="Becker A."/>
            <person name="Abrahante J.E."/>
            <person name="Garbe J."/>
            <person name="Badalamenti J.P."/>
            <person name="Herman A."/>
            <person name="Mangelson H."/>
            <person name="Liachko I."/>
            <person name="Sullivan S."/>
            <person name="Sone E.D."/>
            <person name="Koren S."/>
            <person name="Silverstein K.A.T."/>
            <person name="Beckman K.B."/>
            <person name="Gohl D.M."/>
        </authorList>
    </citation>
    <scope>NUCLEOTIDE SEQUENCE</scope>
    <source>
        <strain evidence="5">Duluth1</strain>
        <tissue evidence="5">Whole animal</tissue>
    </source>
</reference>
<keyword evidence="6" id="KW-1185">Reference proteome</keyword>
<dbReference type="InterPro" id="IPR029063">
    <property type="entry name" value="SAM-dependent_MTases_sf"/>
</dbReference>
<dbReference type="Gene3D" id="3.40.50.150">
    <property type="entry name" value="Vaccinia Virus protein VP39"/>
    <property type="match status" value="2"/>
</dbReference>
<protein>
    <recommendedName>
        <fullName evidence="4">Methyltransferase type 11 domain-containing protein</fullName>
    </recommendedName>
</protein>
<evidence type="ECO:0000256" key="2">
    <source>
        <dbReference type="ARBA" id="ARBA00022679"/>
    </source>
</evidence>
<feature type="compositionally biased region" description="Basic and acidic residues" evidence="3">
    <location>
        <begin position="679"/>
        <end position="688"/>
    </location>
</feature>
<feature type="domain" description="Methyltransferase type 11" evidence="4">
    <location>
        <begin position="58"/>
        <end position="146"/>
    </location>
</feature>
<dbReference type="GO" id="GO:0005737">
    <property type="term" value="C:cytoplasm"/>
    <property type="evidence" value="ECO:0007669"/>
    <property type="project" value="TreeGrafter"/>
</dbReference>
<dbReference type="GO" id="GO:0005634">
    <property type="term" value="C:nucleus"/>
    <property type="evidence" value="ECO:0007669"/>
    <property type="project" value="TreeGrafter"/>
</dbReference>
<comment type="caution">
    <text evidence="5">The sequence shown here is derived from an EMBL/GenBank/DDBJ whole genome shotgun (WGS) entry which is preliminary data.</text>
</comment>
<dbReference type="FunFam" id="3.40.50.150:FF:000195">
    <property type="entry name" value="Methyltransferase domain containing protein"/>
    <property type="match status" value="1"/>
</dbReference>
<dbReference type="GO" id="GO:0008757">
    <property type="term" value="F:S-adenosylmethionine-dependent methyltransferase activity"/>
    <property type="evidence" value="ECO:0007669"/>
    <property type="project" value="InterPro"/>
</dbReference>
<feature type="compositionally biased region" description="Polar residues" evidence="3">
    <location>
        <begin position="486"/>
        <end position="507"/>
    </location>
</feature>
<dbReference type="PANTHER" id="PTHR13069">
    <property type="entry name" value="ALKYLATED DNA REPAIR PROTEIN ALKB HOMOLOG 8"/>
    <property type="match status" value="1"/>
</dbReference>
<sequence>MGDDAMSGVVCQGQLFEHQHVQGVYNRIAPCMIQIEHKAWPNVKRFLKKFPSGALVADIGCGNGRYLGVNTGVYKTGIDVCQQLVDDAKLKGYEVSYADNLHIPYRTGCFDGVLSIGVIHHFCSFQRRVAALQELSRILRPGGRLMLYVWAFEQKIRKFDSQDVLIPWKEGSRLDQRLGSTSSTQSSAGGVSNTGSVSDEEAGLDNGVGPDITIEKATQLTLRRGSSISLDDLTSARDLSEFRPSYYSLDFNSCGPREVVKKEKNDKLVWDTRHSNNFKASQKNTLIQECRKLEASLRAMSSGNLDILKKSDKDLRVELNNKSGCHSLENFEHAKTELVDCNAGLEINLHWNIGEVDDDFEKAIPGAEDIILDSGYSEYTIEDVEIGNRDFYQSVEMGHQERKSIPKSPQVNPFMKQDSSDRYAFNNVVDYQSDESESIEVLCEQVEELNCPDTISVGFKPGPKQESDGKSFLTTVKTKLLKLFDKNTTSQHSNKNGSRNMSVPAQTKQRDHLYGPSSFKLTREQLTLAEQLQFQVREFPLSSCPEVVNNHFLARNTNSNKFLPNNQNPKTLPDNAKDLNVFHRLSLDFPANTLNTGECPSDYVEIYDFFIKLNVNGDDFISSDDCALVSAEYSSDMPGGLNSYESKRSEECDSVCDQEKGQSESDEFENHNVTFSGKSNEKKQKVSDASDLSGQDPIISDVNDDDTEEFSSKESGKLCRYYHVFKEGELEMLISKYVPHLHVVESIYDHGNWCLVAEKKQLVV</sequence>
<gene>
    <name evidence="5" type="ORF">DPMN_073316</name>
</gene>
<feature type="region of interest" description="Disordered" evidence="3">
    <location>
        <begin position="652"/>
        <end position="709"/>
    </location>
</feature>
<evidence type="ECO:0000256" key="1">
    <source>
        <dbReference type="ARBA" id="ARBA00022603"/>
    </source>
</evidence>
<feature type="compositionally biased region" description="Basic and acidic residues" evidence="3">
    <location>
        <begin position="652"/>
        <end position="663"/>
    </location>
</feature>
<dbReference type="OrthoDB" id="271595at2759"/>
<dbReference type="GO" id="GO:0106335">
    <property type="term" value="F:tRNA (5-carboxymethyluridine(34)-5-O)-methyltransferase activity"/>
    <property type="evidence" value="ECO:0007669"/>
    <property type="project" value="TreeGrafter"/>
</dbReference>